<organism evidence="1 2">
    <name type="scientific">Dreissena polymorpha</name>
    <name type="common">Zebra mussel</name>
    <name type="synonym">Mytilus polymorpha</name>
    <dbReference type="NCBI Taxonomy" id="45954"/>
    <lineage>
        <taxon>Eukaryota</taxon>
        <taxon>Metazoa</taxon>
        <taxon>Spiralia</taxon>
        <taxon>Lophotrochozoa</taxon>
        <taxon>Mollusca</taxon>
        <taxon>Bivalvia</taxon>
        <taxon>Autobranchia</taxon>
        <taxon>Heteroconchia</taxon>
        <taxon>Euheterodonta</taxon>
        <taxon>Imparidentia</taxon>
        <taxon>Neoheterodontei</taxon>
        <taxon>Myida</taxon>
        <taxon>Dreissenoidea</taxon>
        <taxon>Dreissenidae</taxon>
        <taxon>Dreissena</taxon>
    </lineage>
</organism>
<dbReference type="Proteomes" id="UP000828390">
    <property type="component" value="Unassembled WGS sequence"/>
</dbReference>
<dbReference type="EMBL" id="JAIWYP010000002">
    <property type="protein sequence ID" value="KAH3871295.1"/>
    <property type="molecule type" value="Genomic_DNA"/>
</dbReference>
<protein>
    <submittedName>
        <fullName evidence="1">Uncharacterized protein</fullName>
    </submittedName>
</protein>
<reference evidence="1" key="1">
    <citation type="journal article" date="2019" name="bioRxiv">
        <title>The Genome of the Zebra Mussel, Dreissena polymorpha: A Resource for Invasive Species Research.</title>
        <authorList>
            <person name="McCartney M.A."/>
            <person name="Auch B."/>
            <person name="Kono T."/>
            <person name="Mallez S."/>
            <person name="Zhang Y."/>
            <person name="Obille A."/>
            <person name="Becker A."/>
            <person name="Abrahante J.E."/>
            <person name="Garbe J."/>
            <person name="Badalamenti J.P."/>
            <person name="Herman A."/>
            <person name="Mangelson H."/>
            <person name="Liachko I."/>
            <person name="Sullivan S."/>
            <person name="Sone E.D."/>
            <person name="Koren S."/>
            <person name="Silverstein K.A.T."/>
            <person name="Beckman K.B."/>
            <person name="Gohl D.M."/>
        </authorList>
    </citation>
    <scope>NUCLEOTIDE SEQUENCE</scope>
    <source>
        <strain evidence="1">Duluth1</strain>
        <tissue evidence="1">Whole animal</tissue>
    </source>
</reference>
<gene>
    <name evidence="1" type="ORF">DPMN_034492</name>
</gene>
<accession>A0A9D4M5T8</accession>
<comment type="caution">
    <text evidence="1">The sequence shown here is derived from an EMBL/GenBank/DDBJ whole genome shotgun (WGS) entry which is preliminary data.</text>
</comment>
<evidence type="ECO:0000313" key="2">
    <source>
        <dbReference type="Proteomes" id="UP000828390"/>
    </source>
</evidence>
<reference evidence="1" key="2">
    <citation type="submission" date="2020-11" db="EMBL/GenBank/DDBJ databases">
        <authorList>
            <person name="McCartney M.A."/>
            <person name="Auch B."/>
            <person name="Kono T."/>
            <person name="Mallez S."/>
            <person name="Becker A."/>
            <person name="Gohl D.M."/>
            <person name="Silverstein K.A.T."/>
            <person name="Koren S."/>
            <person name="Bechman K.B."/>
            <person name="Herman A."/>
            <person name="Abrahante J.E."/>
            <person name="Garbe J."/>
        </authorList>
    </citation>
    <scope>NUCLEOTIDE SEQUENCE</scope>
    <source>
        <strain evidence="1">Duluth1</strain>
        <tissue evidence="1">Whole animal</tissue>
    </source>
</reference>
<sequence>MNMHKVNKTPYHRLGVLSRHQFLHELFRVGVTMEMFVLGHLQLLSLELEPFPPLLQLLLRVGLYALVCIWTATVR</sequence>
<proteinExistence type="predicted"/>
<name>A0A9D4M5T8_DREPO</name>
<evidence type="ECO:0000313" key="1">
    <source>
        <dbReference type="EMBL" id="KAH3871295.1"/>
    </source>
</evidence>
<dbReference type="AlphaFoldDB" id="A0A9D4M5T8"/>
<keyword evidence="2" id="KW-1185">Reference proteome</keyword>